<feature type="region of interest" description="Disordered" evidence="7">
    <location>
        <begin position="274"/>
        <end position="300"/>
    </location>
</feature>
<dbReference type="PANTHER" id="PTHR43289:SF6">
    <property type="entry name" value="SERINE_THREONINE-PROTEIN KINASE NEKL-3"/>
    <property type="match status" value="1"/>
</dbReference>
<evidence type="ECO:0000259" key="9">
    <source>
        <dbReference type="PROSITE" id="PS50011"/>
    </source>
</evidence>
<dbReference type="Pfam" id="PF00069">
    <property type="entry name" value="Pkinase"/>
    <property type="match status" value="1"/>
</dbReference>
<evidence type="ECO:0000256" key="7">
    <source>
        <dbReference type="SAM" id="MobiDB-lite"/>
    </source>
</evidence>
<feature type="compositionally biased region" description="Pro residues" evidence="7">
    <location>
        <begin position="284"/>
        <end position="300"/>
    </location>
</feature>
<evidence type="ECO:0000313" key="11">
    <source>
        <dbReference type="Proteomes" id="UP001418444"/>
    </source>
</evidence>
<dbReference type="EC" id="2.7.11.1" evidence="1"/>
<proteinExistence type="predicted"/>
<keyword evidence="4" id="KW-0547">Nucleotide-binding</keyword>
<keyword evidence="11" id="KW-1185">Reference proteome</keyword>
<feature type="transmembrane region" description="Helical" evidence="8">
    <location>
        <begin position="306"/>
        <end position="329"/>
    </location>
</feature>
<dbReference type="SMART" id="SM00220">
    <property type="entry name" value="S_TKc"/>
    <property type="match status" value="1"/>
</dbReference>
<dbReference type="InterPro" id="IPR000719">
    <property type="entry name" value="Prot_kinase_dom"/>
</dbReference>
<dbReference type="CDD" id="cd14014">
    <property type="entry name" value="STKc_PknB_like"/>
    <property type="match status" value="1"/>
</dbReference>
<evidence type="ECO:0000256" key="3">
    <source>
        <dbReference type="ARBA" id="ARBA00022679"/>
    </source>
</evidence>
<dbReference type="PANTHER" id="PTHR43289">
    <property type="entry name" value="MITOGEN-ACTIVATED PROTEIN KINASE KINASE KINASE 20-RELATED"/>
    <property type="match status" value="1"/>
</dbReference>
<sequence length="470" mass="48410">MAGPVPGGEFAGYEVLSLLGRGGMGSVFLVRNRHLERREALKVLAVDSQGDFAARFGAEARTVASLDHPGIVTVYHHGIDGEIPWFTMQYLEGTDLSGGQRLPLGEVTQIVRQVADALDYAHARGVVHRDVKPANIMVRRDAAGAVERVTVLDFGIARLAGASSLTAADSFVGTLTYAAPETIGGRRDVAAADQYALACTAYELLTGRTPFAGLPTPALLHAQLSEAPPPISRSIPALAGLDHVFARALAKDPAQRYRSCRAFAAALAAGADPATRRQTRVAPVPLPPPPPVGPATTPPPPNRSTITIMLSLIAILIGIAVIAGAILLINRDDSASPAPDVSSSPAGAAASPSGVSPSGAPSSAAAAATWGLVVSPQGRVIRFGHYDSREDLLSKAATYGYDESWGYATFTTGCAAVAHATGVSAGSAAYYTARGATRTAASQAAVDRSQQATGRTSSTVSTLCVGDSLD</sequence>
<evidence type="ECO:0000256" key="4">
    <source>
        <dbReference type="ARBA" id="ARBA00022741"/>
    </source>
</evidence>
<evidence type="ECO:0000256" key="6">
    <source>
        <dbReference type="ARBA" id="ARBA00022840"/>
    </source>
</evidence>
<dbReference type="RefSeq" id="WP_344783066.1">
    <property type="nucleotide sequence ID" value="NZ_BAAAZW010000005.1"/>
</dbReference>
<gene>
    <name evidence="10" type="ORF">GCM10022231_19150</name>
</gene>
<evidence type="ECO:0000256" key="2">
    <source>
        <dbReference type="ARBA" id="ARBA00022527"/>
    </source>
</evidence>
<keyword evidence="8" id="KW-0472">Membrane</keyword>
<keyword evidence="2" id="KW-0723">Serine/threonine-protein kinase</keyword>
<accession>A0ABP7P4M2</accession>
<feature type="region of interest" description="Disordered" evidence="7">
    <location>
        <begin position="337"/>
        <end position="360"/>
    </location>
</feature>
<protein>
    <recommendedName>
        <fullName evidence="1">non-specific serine/threonine protein kinase</fullName>
        <ecNumber evidence="1">2.7.11.1</ecNumber>
    </recommendedName>
</protein>
<dbReference type="Gene3D" id="3.30.200.20">
    <property type="entry name" value="Phosphorylase Kinase, domain 1"/>
    <property type="match status" value="1"/>
</dbReference>
<dbReference type="Gene3D" id="1.10.510.10">
    <property type="entry name" value="Transferase(Phosphotransferase) domain 1"/>
    <property type="match status" value="1"/>
</dbReference>
<feature type="domain" description="Protein kinase" evidence="9">
    <location>
        <begin position="13"/>
        <end position="275"/>
    </location>
</feature>
<organism evidence="10 11">
    <name type="scientific">Gordonia caeni</name>
    <dbReference type="NCBI Taxonomy" id="1007097"/>
    <lineage>
        <taxon>Bacteria</taxon>
        <taxon>Bacillati</taxon>
        <taxon>Actinomycetota</taxon>
        <taxon>Actinomycetes</taxon>
        <taxon>Mycobacteriales</taxon>
        <taxon>Gordoniaceae</taxon>
        <taxon>Gordonia</taxon>
    </lineage>
</organism>
<keyword evidence="8" id="KW-0812">Transmembrane</keyword>
<reference evidence="11" key="1">
    <citation type="journal article" date="2019" name="Int. J. Syst. Evol. Microbiol.">
        <title>The Global Catalogue of Microorganisms (GCM) 10K type strain sequencing project: providing services to taxonomists for standard genome sequencing and annotation.</title>
        <authorList>
            <consortium name="The Broad Institute Genomics Platform"/>
            <consortium name="The Broad Institute Genome Sequencing Center for Infectious Disease"/>
            <person name="Wu L."/>
            <person name="Ma J."/>
        </authorList>
    </citation>
    <scope>NUCLEOTIDE SEQUENCE [LARGE SCALE GENOMIC DNA]</scope>
    <source>
        <strain evidence="11">JCM 16923</strain>
    </source>
</reference>
<dbReference type="SUPFAM" id="SSF56112">
    <property type="entry name" value="Protein kinase-like (PK-like)"/>
    <property type="match status" value="1"/>
</dbReference>
<keyword evidence="3" id="KW-0808">Transferase</keyword>
<evidence type="ECO:0000313" key="10">
    <source>
        <dbReference type="EMBL" id="GAA3959536.1"/>
    </source>
</evidence>
<keyword evidence="6" id="KW-0067">ATP-binding</keyword>
<dbReference type="Proteomes" id="UP001418444">
    <property type="component" value="Unassembled WGS sequence"/>
</dbReference>
<dbReference type="PROSITE" id="PS50011">
    <property type="entry name" value="PROTEIN_KINASE_DOM"/>
    <property type="match status" value="1"/>
</dbReference>
<keyword evidence="5" id="KW-0418">Kinase</keyword>
<comment type="caution">
    <text evidence="10">The sequence shown here is derived from an EMBL/GenBank/DDBJ whole genome shotgun (WGS) entry which is preliminary data.</text>
</comment>
<dbReference type="PROSITE" id="PS00108">
    <property type="entry name" value="PROTEIN_KINASE_ST"/>
    <property type="match status" value="1"/>
</dbReference>
<evidence type="ECO:0000256" key="1">
    <source>
        <dbReference type="ARBA" id="ARBA00012513"/>
    </source>
</evidence>
<evidence type="ECO:0000256" key="5">
    <source>
        <dbReference type="ARBA" id="ARBA00022777"/>
    </source>
</evidence>
<dbReference type="InterPro" id="IPR008271">
    <property type="entry name" value="Ser/Thr_kinase_AS"/>
</dbReference>
<name>A0ABP7P4M2_9ACTN</name>
<keyword evidence="8" id="KW-1133">Transmembrane helix</keyword>
<dbReference type="EMBL" id="BAAAZW010000005">
    <property type="protein sequence ID" value="GAA3959536.1"/>
    <property type="molecule type" value="Genomic_DNA"/>
</dbReference>
<evidence type="ECO:0000256" key="8">
    <source>
        <dbReference type="SAM" id="Phobius"/>
    </source>
</evidence>
<dbReference type="InterPro" id="IPR011009">
    <property type="entry name" value="Kinase-like_dom_sf"/>
</dbReference>